<evidence type="ECO:0000313" key="8">
    <source>
        <dbReference type="EMBL" id="SDC54839.1"/>
    </source>
</evidence>
<evidence type="ECO:0000256" key="4">
    <source>
        <dbReference type="ARBA" id="ARBA00022692"/>
    </source>
</evidence>
<feature type="transmembrane region" description="Helical" evidence="7">
    <location>
        <begin position="50"/>
        <end position="69"/>
    </location>
</feature>
<comment type="similarity">
    <text evidence="2">Belongs to the UPF0324 family.</text>
</comment>
<reference evidence="8 9" key="1">
    <citation type="submission" date="2016-09" db="EMBL/GenBank/DDBJ databases">
        <authorList>
            <person name="Capua I."/>
            <person name="De Benedictis P."/>
            <person name="Joannis T."/>
            <person name="Lombin L.H."/>
            <person name="Cattoli G."/>
        </authorList>
    </citation>
    <scope>NUCLEOTIDE SEQUENCE [LARGE SCALE GENOMIC DNA]</scope>
    <source>
        <strain evidence="8 9">A7P-90m</strain>
    </source>
</reference>
<evidence type="ECO:0000256" key="7">
    <source>
        <dbReference type="SAM" id="Phobius"/>
    </source>
</evidence>
<dbReference type="Pfam" id="PF03601">
    <property type="entry name" value="Cons_hypoth698"/>
    <property type="match status" value="1"/>
</dbReference>
<name>A0A1G6MH49_9BACT</name>
<feature type="transmembrane region" description="Helical" evidence="7">
    <location>
        <begin position="105"/>
        <end position="126"/>
    </location>
</feature>
<gene>
    <name evidence="8" type="ORF">SAMN05216323_10368</name>
</gene>
<dbReference type="GO" id="GO:0005886">
    <property type="term" value="C:plasma membrane"/>
    <property type="evidence" value="ECO:0007669"/>
    <property type="project" value="UniProtKB-SubCell"/>
</dbReference>
<dbReference type="PANTHER" id="PTHR30106:SF1">
    <property type="entry name" value="UPF0324 MEMBRANE PROTEIN FN0533"/>
    <property type="match status" value="1"/>
</dbReference>
<sequence>MNAPRIIYIAAIAVCALPFIDTPIALLLGIFLAQTVHHPFPTFSKKLTRILLQASVVGLGFGMNAIEAFEVGKQGLLFTVFSIVTTITLGLFLGRKLMVERNTSYLISTGTAICGGSAIAAIASVIKPNEKQISTALGTIFILNSLALFLFPWIGHLLHLTQHQFGVWAAIAIHDTSSVVGAAQKYGAEALQIATTIKLERALWIIPISIITAFAFKRESKKVQIPYFIFLFVLAMIINTFIPSIHEVSSVIVMLSKVGLKITLFLIGSGLTKDLVVSVGVKPFVQGVVLWCFISVISLVVIFNTLL</sequence>
<evidence type="ECO:0000256" key="1">
    <source>
        <dbReference type="ARBA" id="ARBA00004651"/>
    </source>
</evidence>
<evidence type="ECO:0000256" key="5">
    <source>
        <dbReference type="ARBA" id="ARBA00022989"/>
    </source>
</evidence>
<evidence type="ECO:0000256" key="3">
    <source>
        <dbReference type="ARBA" id="ARBA00022475"/>
    </source>
</evidence>
<feature type="transmembrane region" description="Helical" evidence="7">
    <location>
        <begin position="251"/>
        <end position="272"/>
    </location>
</feature>
<proteinExistence type="inferred from homology"/>
<keyword evidence="4 7" id="KW-0812">Transmembrane</keyword>
<feature type="transmembrane region" description="Helical" evidence="7">
    <location>
        <begin position="75"/>
        <end position="93"/>
    </location>
</feature>
<protein>
    <submittedName>
        <fullName evidence="8">Conserved hypothetical integral membrane protein</fullName>
    </submittedName>
</protein>
<evidence type="ECO:0000256" key="6">
    <source>
        <dbReference type="ARBA" id="ARBA00023136"/>
    </source>
</evidence>
<keyword evidence="3" id="KW-1003">Cell membrane</keyword>
<dbReference type="PANTHER" id="PTHR30106">
    <property type="entry name" value="INNER MEMBRANE PROTEIN YEIH-RELATED"/>
    <property type="match status" value="1"/>
</dbReference>
<dbReference type="Proteomes" id="UP000199452">
    <property type="component" value="Unassembled WGS sequence"/>
</dbReference>
<keyword evidence="5 7" id="KW-1133">Transmembrane helix</keyword>
<feature type="transmembrane region" description="Helical" evidence="7">
    <location>
        <begin position="225"/>
        <end position="245"/>
    </location>
</feature>
<accession>A0A1G6MH49</accession>
<evidence type="ECO:0000256" key="2">
    <source>
        <dbReference type="ARBA" id="ARBA00007977"/>
    </source>
</evidence>
<keyword evidence="9" id="KW-1185">Reference proteome</keyword>
<organism evidence="8 9">
    <name type="scientific">Williamwhitmania taraxaci</name>
    <dbReference type="NCBI Taxonomy" id="1640674"/>
    <lineage>
        <taxon>Bacteria</taxon>
        <taxon>Pseudomonadati</taxon>
        <taxon>Bacteroidota</taxon>
        <taxon>Bacteroidia</taxon>
        <taxon>Bacteroidales</taxon>
        <taxon>Williamwhitmaniaceae</taxon>
        <taxon>Williamwhitmania</taxon>
    </lineage>
</organism>
<dbReference type="EMBL" id="FMYP01000036">
    <property type="protein sequence ID" value="SDC54839.1"/>
    <property type="molecule type" value="Genomic_DNA"/>
</dbReference>
<dbReference type="AlphaFoldDB" id="A0A1G6MH49"/>
<comment type="subcellular location">
    <subcellularLocation>
        <location evidence="1">Cell membrane</location>
        <topology evidence="1">Multi-pass membrane protein</topology>
    </subcellularLocation>
</comment>
<dbReference type="InterPro" id="IPR018383">
    <property type="entry name" value="UPF0324_pro"/>
</dbReference>
<feature type="transmembrane region" description="Helical" evidence="7">
    <location>
        <begin position="284"/>
        <end position="306"/>
    </location>
</feature>
<feature type="transmembrane region" description="Helical" evidence="7">
    <location>
        <begin position="6"/>
        <end position="30"/>
    </location>
</feature>
<feature type="transmembrane region" description="Helical" evidence="7">
    <location>
        <begin position="132"/>
        <end position="154"/>
    </location>
</feature>
<dbReference type="RefSeq" id="WP_092438672.1">
    <property type="nucleotide sequence ID" value="NZ_FMYP01000036.1"/>
</dbReference>
<dbReference type="OrthoDB" id="9811391at2"/>
<dbReference type="STRING" id="1640674.SAMN05216323_10368"/>
<keyword evidence="6 7" id="KW-0472">Membrane</keyword>
<evidence type="ECO:0000313" key="9">
    <source>
        <dbReference type="Proteomes" id="UP000199452"/>
    </source>
</evidence>